<dbReference type="InterPro" id="IPR006379">
    <property type="entry name" value="HAD-SF_hydro_IIB"/>
</dbReference>
<feature type="non-terminal residue" evidence="6">
    <location>
        <position position="1"/>
    </location>
</feature>
<comment type="catalytic activity">
    <reaction evidence="1 5">
        <text>alpha,alpha-trehalose 6-phosphate + H2O = alpha,alpha-trehalose + phosphate</text>
        <dbReference type="Rhea" id="RHEA:23420"/>
        <dbReference type="ChEBI" id="CHEBI:15377"/>
        <dbReference type="ChEBI" id="CHEBI:16551"/>
        <dbReference type="ChEBI" id="CHEBI:43474"/>
        <dbReference type="ChEBI" id="CHEBI:58429"/>
        <dbReference type="EC" id="3.1.3.12"/>
    </reaction>
</comment>
<dbReference type="EMBL" id="FJ829252">
    <property type="protein sequence ID" value="ACV67269.1"/>
    <property type="molecule type" value="mRNA"/>
</dbReference>
<dbReference type="InterPro" id="IPR023214">
    <property type="entry name" value="HAD_sf"/>
</dbReference>
<dbReference type="Pfam" id="PF02358">
    <property type="entry name" value="Trehalose_PPase"/>
    <property type="match status" value="1"/>
</dbReference>
<evidence type="ECO:0000256" key="5">
    <source>
        <dbReference type="RuleBase" id="RU361117"/>
    </source>
</evidence>
<evidence type="ECO:0000313" key="6">
    <source>
        <dbReference type="EMBL" id="ACV67269.1"/>
    </source>
</evidence>
<comment type="pathway">
    <text evidence="2 5">Glycan biosynthesis; trehalose biosynthesis.</text>
</comment>
<keyword evidence="4 5" id="KW-0378">Hydrolase</keyword>
<comment type="function">
    <text evidence="5">Removes the phosphate from trehalose 6-phosphate to produce free trehalose.</text>
</comment>
<sequence>LRDINLAARHGMELKLANGIEEENEQAIIFKNKVPELAAELKENVCLYGGWIEEKKYHVTFHWRDTNPSLRPTMVHRAKQIIQKHGFQALNGHCTVEARPSIGWDKGRGVYNILERLHEVTWADNVRTIFIGDDETDEDAMRALAGLEITFRVGKPNIRTHASHRLP</sequence>
<proteinExistence type="evidence at transcript level"/>
<dbReference type="NCBIfam" id="TIGR01484">
    <property type="entry name" value="HAD-SF-IIB"/>
    <property type="match status" value="1"/>
</dbReference>
<comment type="cofactor">
    <cofactor evidence="5">
        <name>a divalent metal cation</name>
        <dbReference type="ChEBI" id="CHEBI:60240"/>
    </cofactor>
</comment>
<dbReference type="SUPFAM" id="SSF56784">
    <property type="entry name" value="HAD-like"/>
    <property type="match status" value="1"/>
</dbReference>
<dbReference type="Gene3D" id="3.40.50.1000">
    <property type="entry name" value="HAD superfamily/HAD-like"/>
    <property type="match status" value="1"/>
</dbReference>
<comment type="similarity">
    <text evidence="3 5">Belongs to the trehalose phosphatase family.</text>
</comment>
<reference evidence="6" key="1">
    <citation type="submission" date="2009-03" db="EMBL/GenBank/DDBJ databases">
        <title>The transcriptome of the monogonont rotifer Brachionus manjavacas (Rotifera).</title>
        <authorList>
            <person name="Mark Welch D.B."/>
            <person name="Rocca J."/>
        </authorList>
    </citation>
    <scope>NUCLEOTIDE SEQUENCE</scope>
    <source>
        <strain evidence="6">RUS</strain>
    </source>
</reference>
<dbReference type="NCBIfam" id="TIGR00685">
    <property type="entry name" value="T6PP"/>
    <property type="match status" value="1"/>
</dbReference>
<dbReference type="InterPro" id="IPR044651">
    <property type="entry name" value="OTSB-like"/>
</dbReference>
<feature type="non-terminal residue" evidence="6">
    <location>
        <position position="167"/>
    </location>
</feature>
<dbReference type="PANTHER" id="PTHR43768:SF3">
    <property type="entry name" value="TREHALOSE 6-PHOSPHATE PHOSPHATASE"/>
    <property type="match status" value="1"/>
</dbReference>
<dbReference type="GO" id="GO:0005992">
    <property type="term" value="P:trehalose biosynthetic process"/>
    <property type="evidence" value="ECO:0007669"/>
    <property type="project" value="UniProtKB-UniPathway"/>
</dbReference>
<dbReference type="InterPro" id="IPR036412">
    <property type="entry name" value="HAD-like_sf"/>
</dbReference>
<dbReference type="PANTHER" id="PTHR43768">
    <property type="entry name" value="TREHALOSE 6-PHOSPHATE PHOSPHATASE"/>
    <property type="match status" value="1"/>
</dbReference>
<organism evidence="6">
    <name type="scientific">Brachionus manjavacas</name>
    <dbReference type="NCBI Taxonomy" id="667381"/>
    <lineage>
        <taxon>Eukaryota</taxon>
        <taxon>Metazoa</taxon>
        <taxon>Spiralia</taxon>
        <taxon>Gnathifera</taxon>
        <taxon>Rotifera</taxon>
        <taxon>Eurotatoria</taxon>
        <taxon>Monogononta</taxon>
        <taxon>Pseudotrocha</taxon>
        <taxon>Ploima</taxon>
        <taxon>Brachionidae</taxon>
        <taxon>Brachionus</taxon>
    </lineage>
</organism>
<dbReference type="InterPro" id="IPR003337">
    <property type="entry name" value="Trehalose_PPase"/>
</dbReference>
<name>C8YWX9_9BILA</name>
<dbReference type="AlphaFoldDB" id="C8YWX9"/>
<dbReference type="UniPathway" id="UPA00299"/>
<dbReference type="GO" id="GO:0004805">
    <property type="term" value="F:trehalose-phosphatase activity"/>
    <property type="evidence" value="ECO:0007669"/>
    <property type="project" value="UniProtKB-EC"/>
</dbReference>
<dbReference type="Gene3D" id="3.30.70.1020">
    <property type="entry name" value="Trehalose-6-phosphate phosphatase related protein, domain 2"/>
    <property type="match status" value="1"/>
</dbReference>
<evidence type="ECO:0000256" key="1">
    <source>
        <dbReference type="ARBA" id="ARBA00000500"/>
    </source>
</evidence>
<evidence type="ECO:0000256" key="3">
    <source>
        <dbReference type="ARBA" id="ARBA00008770"/>
    </source>
</evidence>
<accession>C8YWX9</accession>
<evidence type="ECO:0000256" key="2">
    <source>
        <dbReference type="ARBA" id="ARBA00005199"/>
    </source>
</evidence>
<evidence type="ECO:0000256" key="4">
    <source>
        <dbReference type="ARBA" id="ARBA00022801"/>
    </source>
</evidence>
<dbReference type="EC" id="3.1.3.12" evidence="5"/>
<protein>
    <recommendedName>
        <fullName evidence="5">Trehalose 6-phosphate phosphatase</fullName>
        <ecNumber evidence="5">3.1.3.12</ecNumber>
    </recommendedName>
</protein>